<proteinExistence type="predicted"/>
<protein>
    <submittedName>
        <fullName evidence="1">Uncharacterized protein</fullName>
    </submittedName>
</protein>
<gene>
    <name evidence="1" type="ORF">ACFPCY_37240</name>
</gene>
<reference evidence="2" key="1">
    <citation type="journal article" date="2019" name="Int. J. Syst. Evol. Microbiol.">
        <title>The Global Catalogue of Microorganisms (GCM) 10K type strain sequencing project: providing services to taxonomists for standard genome sequencing and annotation.</title>
        <authorList>
            <consortium name="The Broad Institute Genomics Platform"/>
            <consortium name="The Broad Institute Genome Sequencing Center for Infectious Disease"/>
            <person name="Wu L."/>
            <person name="Ma J."/>
        </authorList>
    </citation>
    <scope>NUCLEOTIDE SEQUENCE [LARGE SCALE GENOMIC DNA]</scope>
    <source>
        <strain evidence="2">KLKA75</strain>
    </source>
</reference>
<comment type="caution">
    <text evidence="1">The sequence shown here is derived from an EMBL/GenBank/DDBJ whole genome shotgun (WGS) entry which is preliminary data.</text>
</comment>
<evidence type="ECO:0000313" key="2">
    <source>
        <dbReference type="Proteomes" id="UP001595872"/>
    </source>
</evidence>
<keyword evidence="2" id="KW-1185">Reference proteome</keyword>
<sequence>MSVMTLEPRVAGASVGDLDTGFFDDADQVVQHGPQACDQTCFTGMTIACERATSATCTWGNTYLCDS</sequence>
<organism evidence="1 2">
    <name type="scientific">Actinomadura gamaensis</name>
    <dbReference type="NCBI Taxonomy" id="1763541"/>
    <lineage>
        <taxon>Bacteria</taxon>
        <taxon>Bacillati</taxon>
        <taxon>Actinomycetota</taxon>
        <taxon>Actinomycetes</taxon>
        <taxon>Streptosporangiales</taxon>
        <taxon>Thermomonosporaceae</taxon>
        <taxon>Actinomadura</taxon>
    </lineage>
</organism>
<accession>A0ABV9U8V0</accession>
<dbReference type="EMBL" id="JBHSIT010000014">
    <property type="protein sequence ID" value="MFC4912995.1"/>
    <property type="molecule type" value="Genomic_DNA"/>
</dbReference>
<dbReference type="Proteomes" id="UP001595872">
    <property type="component" value="Unassembled WGS sequence"/>
</dbReference>
<dbReference type="RefSeq" id="WP_378263472.1">
    <property type="nucleotide sequence ID" value="NZ_JBHSIT010000014.1"/>
</dbReference>
<evidence type="ECO:0000313" key="1">
    <source>
        <dbReference type="EMBL" id="MFC4912995.1"/>
    </source>
</evidence>
<name>A0ABV9U8V0_9ACTN</name>